<dbReference type="PROSITE" id="PS51076">
    <property type="entry name" value="MH2"/>
    <property type="match status" value="1"/>
</dbReference>
<sequence>MNEEILAKEKQKCILIEVKERFDSLKLETMKIEEIKLEYVEEEEKKEKERQEKKNANAQEEDNEPWSTIQFYERDVEIGEAFCARERSVLVSGIKPGGSCCQKNFYISELPNRSLSLRSMLVNSLNIEFNYYGGKVFITNHSPFSIYTQGWVTNEIMNKHKATVVEIGANVGPVYVFCLEIYADLLNRTTERMTSAIHATGLEEIARCTMELNKMYHRCVIRISLQPYGEKYERNYIKETDHWIELKLSTAQIWLNKVKAFFANVKLQNNQN</sequence>
<proteinExistence type="predicted"/>
<evidence type="ECO:0000256" key="1">
    <source>
        <dbReference type="ARBA" id="ARBA00023015"/>
    </source>
</evidence>
<dbReference type="InterPro" id="IPR017855">
    <property type="entry name" value="SMAD-like_dom_sf"/>
</dbReference>
<dbReference type="InterPro" id="IPR013790">
    <property type="entry name" value="Dwarfin"/>
</dbReference>
<dbReference type="SUPFAM" id="SSF49879">
    <property type="entry name" value="SMAD/FHA domain"/>
    <property type="match status" value="1"/>
</dbReference>
<evidence type="ECO:0000256" key="2">
    <source>
        <dbReference type="ARBA" id="ARBA00023163"/>
    </source>
</evidence>
<dbReference type="SMART" id="SM00524">
    <property type="entry name" value="DWB"/>
    <property type="match status" value="1"/>
</dbReference>
<evidence type="ECO:0000259" key="4">
    <source>
        <dbReference type="PROSITE" id="PS51076"/>
    </source>
</evidence>
<name>A0ABN7SL75_OIKDI</name>
<feature type="domain" description="MH2" evidence="4">
    <location>
        <begin position="66"/>
        <end position="271"/>
    </location>
</feature>
<evidence type="ECO:0000313" key="5">
    <source>
        <dbReference type="EMBL" id="CAG5099432.1"/>
    </source>
</evidence>
<keyword evidence="6" id="KW-1185">Reference proteome</keyword>
<keyword evidence="2" id="KW-0804">Transcription</keyword>
<feature type="compositionally biased region" description="Basic and acidic residues" evidence="3">
    <location>
        <begin position="42"/>
        <end position="55"/>
    </location>
</feature>
<dbReference type="EMBL" id="OU015569">
    <property type="protein sequence ID" value="CAG5099432.1"/>
    <property type="molecule type" value="Genomic_DNA"/>
</dbReference>
<accession>A0ABN7SL75</accession>
<dbReference type="InterPro" id="IPR008984">
    <property type="entry name" value="SMAD_FHA_dom_sf"/>
</dbReference>
<reference evidence="5 6" key="1">
    <citation type="submission" date="2021-04" db="EMBL/GenBank/DDBJ databases">
        <authorList>
            <person name="Bliznina A."/>
        </authorList>
    </citation>
    <scope>NUCLEOTIDE SEQUENCE [LARGE SCALE GENOMIC DNA]</scope>
</reference>
<evidence type="ECO:0000313" key="6">
    <source>
        <dbReference type="Proteomes" id="UP001158576"/>
    </source>
</evidence>
<dbReference type="PANTHER" id="PTHR13703:SF62">
    <property type="entry name" value="SMAD PROTEIN DAF-3"/>
    <property type="match status" value="1"/>
</dbReference>
<protein>
    <submittedName>
        <fullName evidence="5">Oidioi.mRNA.OKI2018_I69.XSR.g16524.t2.cds</fullName>
    </submittedName>
</protein>
<dbReference type="InterPro" id="IPR001132">
    <property type="entry name" value="SMAD_dom_Dwarfin-type"/>
</dbReference>
<dbReference type="PANTHER" id="PTHR13703">
    <property type="entry name" value="SMAD"/>
    <property type="match status" value="1"/>
</dbReference>
<keyword evidence="1" id="KW-0805">Transcription regulation</keyword>
<evidence type="ECO:0000256" key="3">
    <source>
        <dbReference type="SAM" id="MobiDB-lite"/>
    </source>
</evidence>
<organism evidence="5 6">
    <name type="scientific">Oikopleura dioica</name>
    <name type="common">Tunicate</name>
    <dbReference type="NCBI Taxonomy" id="34765"/>
    <lineage>
        <taxon>Eukaryota</taxon>
        <taxon>Metazoa</taxon>
        <taxon>Chordata</taxon>
        <taxon>Tunicata</taxon>
        <taxon>Appendicularia</taxon>
        <taxon>Copelata</taxon>
        <taxon>Oikopleuridae</taxon>
        <taxon>Oikopleura</taxon>
    </lineage>
</organism>
<dbReference type="Pfam" id="PF03166">
    <property type="entry name" value="MH2"/>
    <property type="match status" value="1"/>
</dbReference>
<gene>
    <name evidence="5" type="ORF">OKIOD_LOCUS8082</name>
</gene>
<feature type="region of interest" description="Disordered" evidence="3">
    <location>
        <begin position="42"/>
        <end position="64"/>
    </location>
</feature>
<dbReference type="Proteomes" id="UP001158576">
    <property type="component" value="Chromosome XSR"/>
</dbReference>
<dbReference type="Gene3D" id="2.60.200.10">
    <property type="match status" value="1"/>
</dbReference>